<dbReference type="InterPro" id="IPR052222">
    <property type="entry name" value="DESIGUAL"/>
</dbReference>
<dbReference type="Proteomes" id="UP000197138">
    <property type="component" value="Unassembled WGS sequence"/>
</dbReference>
<organism evidence="9 10">
    <name type="scientific">Punica granatum</name>
    <name type="common">Pomegranate</name>
    <dbReference type="NCBI Taxonomy" id="22663"/>
    <lineage>
        <taxon>Eukaryota</taxon>
        <taxon>Viridiplantae</taxon>
        <taxon>Streptophyta</taxon>
        <taxon>Embryophyta</taxon>
        <taxon>Tracheophyta</taxon>
        <taxon>Spermatophyta</taxon>
        <taxon>Magnoliopsida</taxon>
        <taxon>eudicotyledons</taxon>
        <taxon>Gunneridae</taxon>
        <taxon>Pentapetalae</taxon>
        <taxon>rosids</taxon>
        <taxon>malvids</taxon>
        <taxon>Myrtales</taxon>
        <taxon>Lythraceae</taxon>
        <taxon>Punica</taxon>
    </lineage>
</organism>
<comment type="similarity">
    <text evidence="6">Belongs to the DESIGUAL family.</text>
</comment>
<feature type="transmembrane region" description="Helical" evidence="7">
    <location>
        <begin position="154"/>
        <end position="176"/>
    </location>
</feature>
<evidence type="ECO:0000256" key="1">
    <source>
        <dbReference type="ARBA" id="ARBA00004127"/>
    </source>
</evidence>
<proteinExistence type="inferred from homology"/>
<comment type="subcellular location">
    <subcellularLocation>
        <location evidence="1">Endomembrane system</location>
        <topology evidence="1">Multi-pass membrane protein</topology>
    </subcellularLocation>
</comment>
<dbReference type="InterPro" id="IPR009606">
    <property type="entry name" value="DEAL/Modifying_wall_lignin1/2"/>
</dbReference>
<comment type="caution">
    <text evidence="9">The sequence shown here is derived from an EMBL/GenBank/DDBJ whole genome shotgun (WGS) entry which is preliminary data.</text>
</comment>
<evidence type="ECO:0000256" key="4">
    <source>
        <dbReference type="ARBA" id="ARBA00022989"/>
    </source>
</evidence>
<evidence type="ECO:0000256" key="7">
    <source>
        <dbReference type="SAM" id="Phobius"/>
    </source>
</evidence>
<dbReference type="AlphaFoldDB" id="A0A218XUK7"/>
<reference evidence="10" key="1">
    <citation type="journal article" date="2017" name="Plant J.">
        <title>The pomegranate (Punica granatum L.) genome and the genomics of punicalagin biosynthesis.</title>
        <authorList>
            <person name="Qin G."/>
            <person name="Xu C."/>
            <person name="Ming R."/>
            <person name="Tang H."/>
            <person name="Guyot R."/>
            <person name="Kramer E.M."/>
            <person name="Hu Y."/>
            <person name="Yi X."/>
            <person name="Qi Y."/>
            <person name="Xu X."/>
            <person name="Gao Z."/>
            <person name="Pan H."/>
            <person name="Jian J."/>
            <person name="Tian Y."/>
            <person name="Yue Z."/>
            <person name="Xu Y."/>
        </authorList>
    </citation>
    <scope>NUCLEOTIDE SEQUENCE [LARGE SCALE GENOMIC DNA]</scope>
    <source>
        <strain evidence="10">cv. Dabenzi</strain>
    </source>
</reference>
<name>A0A218XUK7_PUNGR</name>
<keyword evidence="4 7" id="KW-1133">Transmembrane helix</keyword>
<dbReference type="Pfam" id="PF06749">
    <property type="entry name" value="DUF1218"/>
    <property type="match status" value="1"/>
</dbReference>
<evidence type="ECO:0000256" key="5">
    <source>
        <dbReference type="ARBA" id="ARBA00023136"/>
    </source>
</evidence>
<evidence type="ECO:0000313" key="10">
    <source>
        <dbReference type="Proteomes" id="UP000197138"/>
    </source>
</evidence>
<feature type="chain" id="PRO_5012194509" evidence="8">
    <location>
        <begin position="22"/>
        <end position="190"/>
    </location>
</feature>
<keyword evidence="5 7" id="KW-0472">Membrane</keyword>
<evidence type="ECO:0000313" key="9">
    <source>
        <dbReference type="EMBL" id="OWM88717.1"/>
    </source>
</evidence>
<dbReference type="PANTHER" id="PTHR31769">
    <property type="entry name" value="OS07G0462200 PROTEIN-RELATED"/>
    <property type="match status" value="1"/>
</dbReference>
<keyword evidence="3 8" id="KW-0732">Signal</keyword>
<protein>
    <submittedName>
        <fullName evidence="9">Uncharacterized protein</fullName>
    </submittedName>
</protein>
<feature type="signal peptide" evidence="8">
    <location>
        <begin position="1"/>
        <end position="21"/>
    </location>
</feature>
<sequence length="190" mass="20071">MAMRIVRVLVCALIVAMDVAAGILAIEAQVAQTKAIKAQAEGRGSRSGCKELPSSCSSRAFKLALAAAVLLALAHVTSNLLGGCTCVCSSMEELERSSSNRKFWFACLVSSWIIAAIGLPMVITGMLENSRSRSDGGGGCCRISSHQQHFLSTGGVLCFVHALLSLSFYCSSIISVDKLTTTDHARDDNL</sequence>
<dbReference type="EMBL" id="MTKT01000790">
    <property type="protein sequence ID" value="OWM88717.1"/>
    <property type="molecule type" value="Genomic_DNA"/>
</dbReference>
<feature type="transmembrane region" description="Helical" evidence="7">
    <location>
        <begin position="103"/>
        <end position="123"/>
    </location>
</feature>
<accession>A0A218XUK7</accession>
<keyword evidence="2 7" id="KW-0812">Transmembrane</keyword>
<evidence type="ECO:0000256" key="3">
    <source>
        <dbReference type="ARBA" id="ARBA00022729"/>
    </source>
</evidence>
<gene>
    <name evidence="9" type="ORF">CDL15_Pgr002484</name>
</gene>
<dbReference type="GO" id="GO:0012505">
    <property type="term" value="C:endomembrane system"/>
    <property type="evidence" value="ECO:0007669"/>
    <property type="project" value="UniProtKB-SubCell"/>
</dbReference>
<feature type="transmembrane region" description="Helical" evidence="7">
    <location>
        <begin position="60"/>
        <end position="82"/>
    </location>
</feature>
<evidence type="ECO:0000256" key="2">
    <source>
        <dbReference type="ARBA" id="ARBA00022692"/>
    </source>
</evidence>
<evidence type="ECO:0000256" key="6">
    <source>
        <dbReference type="ARBA" id="ARBA00029467"/>
    </source>
</evidence>
<evidence type="ECO:0000256" key="8">
    <source>
        <dbReference type="SAM" id="SignalP"/>
    </source>
</evidence>